<proteinExistence type="predicted"/>
<dbReference type="KEGG" id="ppr:PBPRB1015"/>
<dbReference type="EMBL" id="CR378678">
    <property type="protein sequence ID" value="CAG22887.1"/>
    <property type="molecule type" value="Genomic_DNA"/>
</dbReference>
<dbReference type="eggNOG" id="ENOG5031NG0">
    <property type="taxonomic scope" value="Bacteria"/>
</dbReference>
<organism evidence="2 3">
    <name type="scientific">Photobacterium profundum (strain SS9)</name>
    <dbReference type="NCBI Taxonomy" id="298386"/>
    <lineage>
        <taxon>Bacteria</taxon>
        <taxon>Pseudomonadati</taxon>
        <taxon>Pseudomonadota</taxon>
        <taxon>Gammaproteobacteria</taxon>
        <taxon>Vibrionales</taxon>
        <taxon>Vibrionaceae</taxon>
        <taxon>Photobacterium</taxon>
    </lineage>
</organism>
<keyword evidence="1" id="KW-0472">Membrane</keyword>
<evidence type="ECO:0000313" key="3">
    <source>
        <dbReference type="Proteomes" id="UP000000593"/>
    </source>
</evidence>
<evidence type="ECO:0000256" key="1">
    <source>
        <dbReference type="SAM" id="Phobius"/>
    </source>
</evidence>
<dbReference type="Proteomes" id="UP000000593">
    <property type="component" value="Chromosome 2"/>
</dbReference>
<protein>
    <submittedName>
        <fullName evidence="2">Uncharacterized protein</fullName>
    </submittedName>
</protein>
<feature type="transmembrane region" description="Helical" evidence="1">
    <location>
        <begin position="12"/>
        <end position="43"/>
    </location>
</feature>
<dbReference type="AlphaFoldDB" id="Q6LIJ3"/>
<accession>Q6LIJ3</accession>
<keyword evidence="1" id="KW-0812">Transmembrane</keyword>
<keyword evidence="1" id="KW-1133">Transmembrane helix</keyword>
<reference evidence="3" key="1">
    <citation type="journal article" date="2005" name="Science">
        <title>Life at depth: Photobacterium profundum genome sequence and expression analysis.</title>
        <authorList>
            <person name="Vezzi A."/>
            <person name="Campanaro S."/>
            <person name="D'Angelo M."/>
            <person name="Simonato F."/>
            <person name="Vitulo N."/>
            <person name="Lauro F.M."/>
            <person name="Cestaro A."/>
            <person name="Malacrida G."/>
            <person name="Simionati B."/>
            <person name="Cannata N."/>
            <person name="Romualdi C."/>
            <person name="Bartlett D.H."/>
            <person name="Valle G."/>
        </authorList>
    </citation>
    <scope>NUCLEOTIDE SEQUENCE [LARGE SCALE GENOMIC DNA]</scope>
    <source>
        <strain evidence="3">ATCC BAA-1253 / SS9</strain>
    </source>
</reference>
<keyword evidence="3" id="KW-1185">Reference proteome</keyword>
<name>Q6LIJ3_PHOPR</name>
<evidence type="ECO:0000313" key="2">
    <source>
        <dbReference type="EMBL" id="CAG22887.1"/>
    </source>
</evidence>
<sequence>MNYERGTIMRNIIAGFIAIVIGLFTVSFAAIMALFIGVAAFIAKPFIQRKMAYANSAAEQGSFDESSLNKAAPSHNVIDGECEDITVKSKL</sequence>
<dbReference type="HOGENOM" id="CLU_2524629_0_0_6"/>
<gene>
    <name evidence="2" type="ordered locus">PBPRB1015</name>
</gene>